<dbReference type="SUPFAM" id="SSF55658">
    <property type="entry name" value="L9 N-domain-like"/>
    <property type="match status" value="1"/>
</dbReference>
<evidence type="ECO:0000256" key="4">
    <source>
        <dbReference type="ARBA" id="ARBA00022845"/>
    </source>
</evidence>
<name>A0A7S6NH20_9VIRU</name>
<sequence length="473" mass="54228">MEEVKKLDIKIELQRKELLLLKKEVKLLRKEAALMRLEAKRKRLVAAEEEDEDSDSSSGDDQELPRSPELKEGKICVAIEQKESSNAEERGVKNEEVSTFRHEQAKDSAIQQEQKSTSFAGKKQLQKWYVVYNGPNPGIYASWPEASKAISGISGLIHKSFTNRIDAEGSLANYRMPKLTFAQKVVQPVQPKNKFTFIGNISKPTKVTIEGIKEELRTISPEKFFELYNKARKHSGESMEEDCFFTTDVMNTSKYNLLEGSDPKFAYQLFQCGLIENVYPSSNLMELQYFPENFKKAIRNFRRRVKATDRPVYLNFTSSLVDWTDLGEVLTPYHFIKLGLASPNREVKTPQVLEEKVFSIESLYDERARSLLKIYKELKKINTRRDMRVNYATTRILMVSHSSQPLPEEDAVKVGHLEARFISGQLDVGKKTSEYFCFLCKKDSNHVSLCVNCGKCKEPVTSEEDGYIGPYED</sequence>
<dbReference type="Pfam" id="PF01693">
    <property type="entry name" value="Cauli_VI"/>
    <property type="match status" value="1"/>
</dbReference>
<feature type="region of interest" description="Disordered" evidence="7">
    <location>
        <begin position="43"/>
        <end position="116"/>
    </location>
</feature>
<comment type="subcellular location">
    <subcellularLocation>
        <location evidence="1">Host cytoplasm</location>
    </subcellularLocation>
</comment>
<accession>A0A7S6NH20</accession>
<protein>
    <recommendedName>
        <fullName evidence="3">Transactivator/viroplasmin protein</fullName>
    </recommendedName>
    <alternativeName>
        <fullName evidence="6">Inclusion body matrix protein</fullName>
    </alternativeName>
</protein>
<organism evidence="9">
    <name type="scientific">Grapevine-associated caulimovirus</name>
    <dbReference type="NCBI Taxonomy" id="2768782"/>
    <lineage>
        <taxon>Viruses</taxon>
        <taxon>Riboviria</taxon>
        <taxon>Pararnavirae</taxon>
        <taxon>Artverviricota</taxon>
        <taxon>Revtraviricetes</taxon>
        <taxon>Ortervirales</taxon>
        <taxon>Caulimoviridae</taxon>
        <taxon>Caulimovirus</taxon>
    </lineage>
</organism>
<dbReference type="InterPro" id="IPR009027">
    <property type="entry name" value="Ribosomal_bL9/RNase_H1_N"/>
</dbReference>
<evidence type="ECO:0000259" key="8">
    <source>
        <dbReference type="Pfam" id="PF01693"/>
    </source>
</evidence>
<evidence type="ECO:0000256" key="3">
    <source>
        <dbReference type="ARBA" id="ARBA00017800"/>
    </source>
</evidence>
<evidence type="ECO:0000256" key="6">
    <source>
        <dbReference type="ARBA" id="ARBA00030758"/>
    </source>
</evidence>
<dbReference type="EMBL" id="MN716782">
    <property type="protein sequence ID" value="QOJ37923.1"/>
    <property type="molecule type" value="Genomic_DNA"/>
</dbReference>
<proteinExistence type="inferred from homology"/>
<dbReference type="Gene3D" id="3.40.970.10">
    <property type="entry name" value="Ribonuclease H1, N-terminal domain"/>
    <property type="match status" value="1"/>
</dbReference>
<gene>
    <name evidence="9" type="primary">ORF6</name>
    <name evidence="9" type="ORF">GaCMV_gp1</name>
</gene>
<evidence type="ECO:0000256" key="7">
    <source>
        <dbReference type="SAM" id="MobiDB-lite"/>
    </source>
</evidence>
<feature type="compositionally biased region" description="Acidic residues" evidence="7">
    <location>
        <begin position="47"/>
        <end position="62"/>
    </location>
</feature>
<reference evidence="9" key="1">
    <citation type="journal article" date="2021" name="Plant Dis.">
        <title>Cultivated and wild grapevines in Tennessee possess overlapping but distinct virus populations.</title>
        <authorList>
            <person name="Hu R."/>
            <person name="Dias N.P."/>
            <person name="Soltani N."/>
            <person name="Vargas-Asencio J.A."/>
            <person name="Hensley D."/>
            <person name="Perry K.L."/>
            <person name="Domier L.L."/>
            <person name="Hajimorad M.R."/>
        </authorList>
    </citation>
    <scope>NUCLEOTIDE SEQUENCE</scope>
    <source>
        <strain evidence="9">Volunteer-TN1</strain>
    </source>
</reference>
<feature type="compositionally biased region" description="Basic and acidic residues" evidence="7">
    <location>
        <begin position="63"/>
        <end position="106"/>
    </location>
</feature>
<evidence type="ECO:0000256" key="2">
    <source>
        <dbReference type="ARBA" id="ARBA00008884"/>
    </source>
</evidence>
<evidence type="ECO:0000313" key="9">
    <source>
        <dbReference type="EMBL" id="QOJ37923.1"/>
    </source>
</evidence>
<comment type="similarity">
    <text evidence="2">Belongs to the caulimoviridae viroplasmin family.</text>
</comment>
<dbReference type="InterPro" id="IPR011320">
    <property type="entry name" value="RNase_H1_N"/>
</dbReference>
<dbReference type="GO" id="GO:0030430">
    <property type="term" value="C:host cell cytoplasm"/>
    <property type="evidence" value="ECO:0007669"/>
    <property type="project" value="UniProtKB-SubCell"/>
</dbReference>
<dbReference type="InterPro" id="IPR037056">
    <property type="entry name" value="RNase_H1_N_sf"/>
</dbReference>
<keyword evidence="4" id="KW-0810">Translation regulation</keyword>
<keyword evidence="5" id="KW-1035">Host cytoplasm</keyword>
<feature type="domain" description="Ribonuclease H1 N-terminal" evidence="8">
    <location>
        <begin position="127"/>
        <end position="168"/>
    </location>
</feature>
<evidence type="ECO:0000256" key="1">
    <source>
        <dbReference type="ARBA" id="ARBA00004192"/>
    </source>
</evidence>
<evidence type="ECO:0000256" key="5">
    <source>
        <dbReference type="ARBA" id="ARBA00023200"/>
    </source>
</evidence>